<dbReference type="Gramene" id="mRNA:HanXRQr2_Chr02g0047711">
    <property type="protein sequence ID" value="mRNA:HanXRQr2_Chr02g0047711"/>
    <property type="gene ID" value="HanXRQr2_Chr02g0047711"/>
</dbReference>
<dbReference type="Proteomes" id="UP000215914">
    <property type="component" value="Unassembled WGS sequence"/>
</dbReference>
<protein>
    <submittedName>
        <fullName evidence="1">Uncharacterized protein</fullName>
    </submittedName>
</protein>
<reference evidence="1" key="1">
    <citation type="journal article" date="2017" name="Nature">
        <title>The sunflower genome provides insights into oil metabolism, flowering and Asterid evolution.</title>
        <authorList>
            <person name="Badouin H."/>
            <person name="Gouzy J."/>
            <person name="Grassa C.J."/>
            <person name="Murat F."/>
            <person name="Staton S.E."/>
            <person name="Cottret L."/>
            <person name="Lelandais-Briere C."/>
            <person name="Owens G.L."/>
            <person name="Carrere S."/>
            <person name="Mayjonade B."/>
            <person name="Legrand L."/>
            <person name="Gill N."/>
            <person name="Kane N.C."/>
            <person name="Bowers J.E."/>
            <person name="Hubner S."/>
            <person name="Bellec A."/>
            <person name="Berard A."/>
            <person name="Berges H."/>
            <person name="Blanchet N."/>
            <person name="Boniface M.C."/>
            <person name="Brunel D."/>
            <person name="Catrice O."/>
            <person name="Chaidir N."/>
            <person name="Claudel C."/>
            <person name="Donnadieu C."/>
            <person name="Faraut T."/>
            <person name="Fievet G."/>
            <person name="Helmstetter N."/>
            <person name="King M."/>
            <person name="Knapp S.J."/>
            <person name="Lai Z."/>
            <person name="Le Paslier M.C."/>
            <person name="Lippi Y."/>
            <person name="Lorenzon L."/>
            <person name="Mandel J.R."/>
            <person name="Marage G."/>
            <person name="Marchand G."/>
            <person name="Marquand E."/>
            <person name="Bret-Mestries E."/>
            <person name="Morien E."/>
            <person name="Nambeesan S."/>
            <person name="Nguyen T."/>
            <person name="Pegot-Espagnet P."/>
            <person name="Pouilly N."/>
            <person name="Raftis F."/>
            <person name="Sallet E."/>
            <person name="Schiex T."/>
            <person name="Thomas J."/>
            <person name="Vandecasteele C."/>
            <person name="Vares D."/>
            <person name="Vear F."/>
            <person name="Vautrin S."/>
            <person name="Crespi M."/>
            <person name="Mangin B."/>
            <person name="Burke J.M."/>
            <person name="Salse J."/>
            <person name="Munos S."/>
            <person name="Vincourt P."/>
            <person name="Rieseberg L.H."/>
            <person name="Langlade N.B."/>
        </authorList>
    </citation>
    <scope>NUCLEOTIDE SEQUENCE</scope>
    <source>
        <tissue evidence="1">Leaves</tissue>
    </source>
</reference>
<sequence length="63" mass="7131">MYFAATLVTMMVQQWLPESLWFWCLRCYYGGGSGDTYGGCDDREKNGTAKIGVVPWRGNIQMA</sequence>
<dbReference type="EMBL" id="MNCJ02000317">
    <property type="protein sequence ID" value="KAF5816973.1"/>
    <property type="molecule type" value="Genomic_DNA"/>
</dbReference>
<gene>
    <name evidence="1" type="ORF">HanXRQr2_Chr02g0047711</name>
</gene>
<reference evidence="1" key="2">
    <citation type="submission" date="2020-06" db="EMBL/GenBank/DDBJ databases">
        <title>Helianthus annuus Genome sequencing and assembly Release 2.</title>
        <authorList>
            <person name="Gouzy J."/>
            <person name="Langlade N."/>
            <person name="Munos S."/>
        </authorList>
    </citation>
    <scope>NUCLEOTIDE SEQUENCE</scope>
    <source>
        <tissue evidence="1">Leaves</tissue>
    </source>
</reference>
<evidence type="ECO:0000313" key="2">
    <source>
        <dbReference type="Proteomes" id="UP000215914"/>
    </source>
</evidence>
<keyword evidence="2" id="KW-1185">Reference proteome</keyword>
<name>A0A9K3JK56_HELAN</name>
<comment type="caution">
    <text evidence="1">The sequence shown here is derived from an EMBL/GenBank/DDBJ whole genome shotgun (WGS) entry which is preliminary data.</text>
</comment>
<dbReference type="AlphaFoldDB" id="A0A9K3JK56"/>
<organism evidence="1 2">
    <name type="scientific">Helianthus annuus</name>
    <name type="common">Common sunflower</name>
    <dbReference type="NCBI Taxonomy" id="4232"/>
    <lineage>
        <taxon>Eukaryota</taxon>
        <taxon>Viridiplantae</taxon>
        <taxon>Streptophyta</taxon>
        <taxon>Embryophyta</taxon>
        <taxon>Tracheophyta</taxon>
        <taxon>Spermatophyta</taxon>
        <taxon>Magnoliopsida</taxon>
        <taxon>eudicotyledons</taxon>
        <taxon>Gunneridae</taxon>
        <taxon>Pentapetalae</taxon>
        <taxon>asterids</taxon>
        <taxon>campanulids</taxon>
        <taxon>Asterales</taxon>
        <taxon>Asteraceae</taxon>
        <taxon>Asteroideae</taxon>
        <taxon>Heliantheae alliance</taxon>
        <taxon>Heliantheae</taxon>
        <taxon>Helianthus</taxon>
    </lineage>
</organism>
<evidence type="ECO:0000313" key="1">
    <source>
        <dbReference type="EMBL" id="KAF5816973.1"/>
    </source>
</evidence>
<accession>A0A9K3JK56</accession>
<proteinExistence type="predicted"/>